<gene>
    <name evidence="1" type="ORF">JCM19294_2456</name>
</gene>
<organism evidence="1 2">
    <name type="scientific">Nonlabens tegetincola</name>
    <dbReference type="NCBI Taxonomy" id="323273"/>
    <lineage>
        <taxon>Bacteria</taxon>
        <taxon>Pseudomonadati</taxon>
        <taxon>Bacteroidota</taxon>
        <taxon>Flavobacteriia</taxon>
        <taxon>Flavobacteriales</taxon>
        <taxon>Flavobacteriaceae</taxon>
        <taxon>Nonlabens</taxon>
    </lineage>
</organism>
<evidence type="ECO:0000313" key="2">
    <source>
        <dbReference type="Proteomes" id="UP000029221"/>
    </source>
</evidence>
<keyword evidence="2" id="KW-1185">Reference proteome</keyword>
<accession>A0A090PXU7</accession>
<dbReference type="RefSeq" id="WP_042276333.1">
    <property type="nucleotide sequence ID" value="NZ_BBML01000001.1"/>
</dbReference>
<dbReference type="AlphaFoldDB" id="A0A090PXU7"/>
<name>A0A090PXU7_9FLAO</name>
<proteinExistence type="predicted"/>
<dbReference type="EMBL" id="BBML01000001">
    <property type="protein sequence ID" value="GAK95674.1"/>
    <property type="molecule type" value="Genomic_DNA"/>
</dbReference>
<dbReference type="eggNOG" id="ENOG5030398">
    <property type="taxonomic scope" value="Bacteria"/>
</dbReference>
<evidence type="ECO:0008006" key="3">
    <source>
        <dbReference type="Google" id="ProtNLM"/>
    </source>
</evidence>
<sequence>MKNRHSNIIAFFIIFTLVICKSFSQSTTTESDFWNKVRFGGNIGAGFNNNFTSIIIAPQAIYQLKPNFGIGLGLNYSYSERDVNNASFQDFSSNIYGASIIGIANPIDYLQVSADFEYFYVNQNFENSSLDREYWVPALFLGAGYRQGNFVIGFRYDILYNDDKSIYNNGLQPFVRLLF</sequence>
<dbReference type="Proteomes" id="UP000029221">
    <property type="component" value="Unassembled WGS sequence"/>
</dbReference>
<dbReference type="STRING" id="319236.BST91_12365"/>
<reference evidence="1" key="1">
    <citation type="journal article" date="2014" name="Genome Announc.">
        <title>Draft Genome Sequences of Marine Flavobacterium Nonlabens Strains NR17, NR24, NR27, NR32, NR33, and Ara13.</title>
        <authorList>
            <person name="Nakanishi M."/>
            <person name="Meirelles P."/>
            <person name="Suzuki R."/>
            <person name="Takatani N."/>
            <person name="Mino S."/>
            <person name="Suda W."/>
            <person name="Oshima K."/>
            <person name="Hattori M."/>
            <person name="Ohkuma M."/>
            <person name="Hosokawa M."/>
            <person name="Miyashita K."/>
            <person name="Thompson F.L."/>
            <person name="Niwa A."/>
            <person name="Sawabe T."/>
            <person name="Sawabe T."/>
        </authorList>
    </citation>
    <scope>NUCLEOTIDE SEQUENCE [LARGE SCALE GENOMIC DNA]</scope>
    <source>
        <strain evidence="1">JCM 19294</strain>
    </source>
</reference>
<evidence type="ECO:0000313" key="1">
    <source>
        <dbReference type="EMBL" id="GAK95674.1"/>
    </source>
</evidence>
<protein>
    <recommendedName>
        <fullName evidence="3">Alpha-ketoglutarate decarboxylase</fullName>
    </recommendedName>
</protein>
<comment type="caution">
    <text evidence="1">The sequence shown here is derived from an EMBL/GenBank/DDBJ whole genome shotgun (WGS) entry which is preliminary data.</text>
</comment>